<accession>A0A812WD52</accession>
<evidence type="ECO:0000256" key="1">
    <source>
        <dbReference type="SAM" id="MobiDB-lite"/>
    </source>
</evidence>
<dbReference type="AlphaFoldDB" id="A0A812WD52"/>
<sequence>AGMAAGSEAAGGACNTPPSASGMAHNPREQLQWQLQHAMHPAEAQGSPAASSSASPTGDQYREQ</sequence>
<keyword evidence="3" id="KW-1185">Reference proteome</keyword>
<protein>
    <submittedName>
        <fullName evidence="2">Uncharacterized protein</fullName>
    </submittedName>
</protein>
<dbReference type="EMBL" id="CAJNJA010032081">
    <property type="protein sequence ID" value="CAE7663609.1"/>
    <property type="molecule type" value="Genomic_DNA"/>
</dbReference>
<evidence type="ECO:0000313" key="3">
    <source>
        <dbReference type="Proteomes" id="UP000601435"/>
    </source>
</evidence>
<feature type="compositionally biased region" description="Low complexity" evidence="1">
    <location>
        <begin position="1"/>
        <end position="13"/>
    </location>
</feature>
<feature type="non-terminal residue" evidence="2">
    <location>
        <position position="1"/>
    </location>
</feature>
<proteinExistence type="predicted"/>
<reference evidence="2" key="1">
    <citation type="submission" date="2021-02" db="EMBL/GenBank/DDBJ databases">
        <authorList>
            <person name="Dougan E. K."/>
            <person name="Rhodes N."/>
            <person name="Thang M."/>
            <person name="Chan C."/>
        </authorList>
    </citation>
    <scope>NUCLEOTIDE SEQUENCE</scope>
</reference>
<feature type="region of interest" description="Disordered" evidence="1">
    <location>
        <begin position="1"/>
        <end position="64"/>
    </location>
</feature>
<feature type="compositionally biased region" description="Low complexity" evidence="1">
    <location>
        <begin position="41"/>
        <end position="56"/>
    </location>
</feature>
<name>A0A812WD52_9DINO</name>
<comment type="caution">
    <text evidence="2">The sequence shown here is derived from an EMBL/GenBank/DDBJ whole genome shotgun (WGS) entry which is preliminary data.</text>
</comment>
<organism evidence="2 3">
    <name type="scientific">Symbiodinium necroappetens</name>
    <dbReference type="NCBI Taxonomy" id="1628268"/>
    <lineage>
        <taxon>Eukaryota</taxon>
        <taxon>Sar</taxon>
        <taxon>Alveolata</taxon>
        <taxon>Dinophyceae</taxon>
        <taxon>Suessiales</taxon>
        <taxon>Symbiodiniaceae</taxon>
        <taxon>Symbiodinium</taxon>
    </lineage>
</organism>
<feature type="non-terminal residue" evidence="2">
    <location>
        <position position="64"/>
    </location>
</feature>
<evidence type="ECO:0000313" key="2">
    <source>
        <dbReference type="EMBL" id="CAE7663609.1"/>
    </source>
</evidence>
<dbReference type="Proteomes" id="UP000601435">
    <property type="component" value="Unassembled WGS sequence"/>
</dbReference>
<gene>
    <name evidence="2" type="ORF">SNEC2469_LOCUS18911</name>
</gene>